<gene>
    <name evidence="2" type="ORF">Ddye_017647</name>
</gene>
<feature type="compositionally biased region" description="Polar residues" evidence="1">
    <location>
        <begin position="32"/>
        <end position="56"/>
    </location>
</feature>
<feature type="region of interest" description="Disordered" evidence="1">
    <location>
        <begin position="1"/>
        <end position="20"/>
    </location>
</feature>
<sequence>MSGEVEPEKSEKKAINVENGRTFVYKNDDLRNGSQTNISVNLPTNSQEVASQKFST</sequence>
<dbReference type="Proteomes" id="UP001280121">
    <property type="component" value="Unassembled WGS sequence"/>
</dbReference>
<feature type="compositionally biased region" description="Basic and acidic residues" evidence="1">
    <location>
        <begin position="1"/>
        <end position="15"/>
    </location>
</feature>
<proteinExistence type="predicted"/>
<keyword evidence="3" id="KW-1185">Reference proteome</keyword>
<comment type="caution">
    <text evidence="2">The sequence shown here is derived from an EMBL/GenBank/DDBJ whole genome shotgun (WGS) entry which is preliminary data.</text>
</comment>
<evidence type="ECO:0000256" key="1">
    <source>
        <dbReference type="SAM" id="MobiDB-lite"/>
    </source>
</evidence>
<evidence type="ECO:0000313" key="2">
    <source>
        <dbReference type="EMBL" id="KAK2650158.1"/>
    </source>
</evidence>
<feature type="region of interest" description="Disordered" evidence="1">
    <location>
        <begin position="27"/>
        <end position="56"/>
    </location>
</feature>
<protein>
    <submittedName>
        <fullName evidence="2">Uncharacterized protein</fullName>
    </submittedName>
</protein>
<accession>A0AAD9U9M5</accession>
<dbReference type="AlphaFoldDB" id="A0AAD9U9M5"/>
<organism evidence="2 3">
    <name type="scientific">Dipteronia dyeriana</name>
    <dbReference type="NCBI Taxonomy" id="168575"/>
    <lineage>
        <taxon>Eukaryota</taxon>
        <taxon>Viridiplantae</taxon>
        <taxon>Streptophyta</taxon>
        <taxon>Embryophyta</taxon>
        <taxon>Tracheophyta</taxon>
        <taxon>Spermatophyta</taxon>
        <taxon>Magnoliopsida</taxon>
        <taxon>eudicotyledons</taxon>
        <taxon>Gunneridae</taxon>
        <taxon>Pentapetalae</taxon>
        <taxon>rosids</taxon>
        <taxon>malvids</taxon>
        <taxon>Sapindales</taxon>
        <taxon>Sapindaceae</taxon>
        <taxon>Hippocastanoideae</taxon>
        <taxon>Acereae</taxon>
        <taxon>Dipteronia</taxon>
    </lineage>
</organism>
<reference evidence="2" key="1">
    <citation type="journal article" date="2023" name="Plant J.">
        <title>Genome sequences and population genomics provide insights into the demographic history, inbreeding, and mutation load of two 'living fossil' tree species of Dipteronia.</title>
        <authorList>
            <person name="Feng Y."/>
            <person name="Comes H.P."/>
            <person name="Chen J."/>
            <person name="Zhu S."/>
            <person name="Lu R."/>
            <person name="Zhang X."/>
            <person name="Li P."/>
            <person name="Qiu J."/>
            <person name="Olsen K.M."/>
            <person name="Qiu Y."/>
        </authorList>
    </citation>
    <scope>NUCLEOTIDE SEQUENCE</scope>
    <source>
        <strain evidence="2">KIB01</strain>
    </source>
</reference>
<evidence type="ECO:0000313" key="3">
    <source>
        <dbReference type="Proteomes" id="UP001280121"/>
    </source>
</evidence>
<dbReference type="EMBL" id="JANJYI010000005">
    <property type="protein sequence ID" value="KAK2650158.1"/>
    <property type="molecule type" value="Genomic_DNA"/>
</dbReference>
<name>A0AAD9U9M5_9ROSI</name>